<dbReference type="EMBL" id="BJYE01000001">
    <property type="protein sequence ID" value="GEN55537.1"/>
    <property type="molecule type" value="Genomic_DNA"/>
</dbReference>
<dbReference type="Pfam" id="PF01610">
    <property type="entry name" value="DDE_Tnp_ISL3"/>
    <property type="match status" value="1"/>
</dbReference>
<protein>
    <recommendedName>
        <fullName evidence="1">Transposase IS204/IS1001/IS1096/IS1165 DDE domain-containing protein</fullName>
    </recommendedName>
</protein>
<evidence type="ECO:0000259" key="1">
    <source>
        <dbReference type="Pfam" id="PF01610"/>
    </source>
</evidence>
<dbReference type="PANTHER" id="PTHR33498">
    <property type="entry name" value="TRANSPOSASE FOR INSERTION SEQUENCE ELEMENT IS1557"/>
    <property type="match status" value="1"/>
</dbReference>
<keyword evidence="3" id="KW-1185">Reference proteome</keyword>
<dbReference type="InterPro" id="IPR002560">
    <property type="entry name" value="Transposase_DDE"/>
</dbReference>
<organism evidence="2 3">
    <name type="scientific">Halolactibacillus alkaliphilus</name>
    <dbReference type="NCBI Taxonomy" id="442899"/>
    <lineage>
        <taxon>Bacteria</taxon>
        <taxon>Bacillati</taxon>
        <taxon>Bacillota</taxon>
        <taxon>Bacilli</taxon>
        <taxon>Bacillales</taxon>
        <taxon>Bacillaceae</taxon>
        <taxon>Halolactibacillus</taxon>
    </lineage>
</organism>
<accession>A0A511WX60</accession>
<evidence type="ECO:0000313" key="2">
    <source>
        <dbReference type="EMBL" id="GEN55537.1"/>
    </source>
</evidence>
<gene>
    <name evidence="2" type="ORF">HAL01_00010</name>
</gene>
<dbReference type="Proteomes" id="UP000321400">
    <property type="component" value="Unassembled WGS sequence"/>
</dbReference>
<evidence type="ECO:0000313" key="3">
    <source>
        <dbReference type="Proteomes" id="UP000321400"/>
    </source>
</evidence>
<dbReference type="InterPro" id="IPR047951">
    <property type="entry name" value="Transpos_ISL3"/>
</dbReference>
<proteinExistence type="predicted"/>
<reference evidence="2 3" key="1">
    <citation type="submission" date="2019-07" db="EMBL/GenBank/DDBJ databases">
        <title>Whole genome shotgun sequence of Halolactibacillus alkaliphilus NBRC 103919.</title>
        <authorList>
            <person name="Hosoyama A."/>
            <person name="Uohara A."/>
            <person name="Ohji S."/>
            <person name="Ichikawa N."/>
        </authorList>
    </citation>
    <scope>NUCLEOTIDE SEQUENCE [LARGE SCALE GENOMIC DNA]</scope>
    <source>
        <strain evidence="2 3">NBRC 103919</strain>
    </source>
</reference>
<dbReference type="PANTHER" id="PTHR33498:SF1">
    <property type="entry name" value="TRANSPOSASE FOR INSERTION SEQUENCE ELEMENT IS1557"/>
    <property type="match status" value="1"/>
</dbReference>
<dbReference type="AlphaFoldDB" id="A0A511WX60"/>
<dbReference type="STRING" id="442899.SAMN05720591_10196"/>
<name>A0A511WX60_9BACI</name>
<sequence length="129" mass="15597">MLDYFDELKANYDLLRCFFKVFDDRNFDDLKEIVKEKLDANISSYMKSSIKTLCEHLPHIQNNFNYTYNNGRIEGINNKIKVLNRVTYGYRNFKNYKSRILLRKNQLNQGRKSHKIKHMFQLHKISLNL</sequence>
<comment type="caution">
    <text evidence="2">The sequence shown here is derived from an EMBL/GenBank/DDBJ whole genome shotgun (WGS) entry which is preliminary data.</text>
</comment>
<feature type="domain" description="Transposase IS204/IS1001/IS1096/IS1165 DDE" evidence="1">
    <location>
        <begin position="5"/>
        <end position="100"/>
    </location>
</feature>